<organism evidence="3 4">
    <name type="scientific">Dyella humi</name>
    <dbReference type="NCBI Taxonomy" id="1770547"/>
    <lineage>
        <taxon>Bacteria</taxon>
        <taxon>Pseudomonadati</taxon>
        <taxon>Pseudomonadota</taxon>
        <taxon>Gammaproteobacteria</taxon>
        <taxon>Lysobacterales</taxon>
        <taxon>Rhodanobacteraceae</taxon>
        <taxon>Dyella</taxon>
    </lineage>
</organism>
<evidence type="ECO:0000256" key="2">
    <source>
        <dbReference type="SAM" id="SignalP"/>
    </source>
</evidence>
<feature type="chain" id="PRO_5045301931" evidence="2">
    <location>
        <begin position="29"/>
        <end position="159"/>
    </location>
</feature>
<evidence type="ECO:0000313" key="3">
    <source>
        <dbReference type="EMBL" id="MFK2853354.1"/>
    </source>
</evidence>
<accession>A0ABW8IDV8</accession>
<feature type="signal peptide" evidence="2">
    <location>
        <begin position="1"/>
        <end position="28"/>
    </location>
</feature>
<name>A0ABW8IDV8_9GAMM</name>
<reference evidence="3 4" key="1">
    <citation type="submission" date="2020-10" db="EMBL/GenBank/DDBJ databases">
        <title>Phylogeny of dyella-like bacteria.</title>
        <authorList>
            <person name="Fu J."/>
        </authorList>
    </citation>
    <scope>NUCLEOTIDE SEQUENCE [LARGE SCALE GENOMIC DNA]</scope>
    <source>
        <strain evidence="3 4">DHG40</strain>
    </source>
</reference>
<evidence type="ECO:0000256" key="1">
    <source>
        <dbReference type="SAM" id="MobiDB-lite"/>
    </source>
</evidence>
<dbReference type="RefSeq" id="WP_380016499.1">
    <property type="nucleotide sequence ID" value="NZ_JADIKI010000021.1"/>
</dbReference>
<proteinExistence type="predicted"/>
<keyword evidence="2" id="KW-0732">Signal</keyword>
<feature type="region of interest" description="Disordered" evidence="1">
    <location>
        <begin position="122"/>
        <end position="141"/>
    </location>
</feature>
<dbReference type="Proteomes" id="UP001620409">
    <property type="component" value="Unassembled WGS sequence"/>
</dbReference>
<protein>
    <submittedName>
        <fullName evidence="3">Uncharacterized protein</fullName>
    </submittedName>
</protein>
<evidence type="ECO:0000313" key="4">
    <source>
        <dbReference type="Proteomes" id="UP001620409"/>
    </source>
</evidence>
<sequence>MSRTQGSLIRKAAFAGLTALCVTSTAFAQTATPATGLGQAWPNAADVSANPNYHVYVFVLNGIKYIQINDLNGTVHAAVGTANGTSVVLPVGVDSQNVAIPQSSSSGSSSSSSSSSAAQTVYSDSATTVTATPQSNGTTKFTVLDTTTCPSGCSGGGGS</sequence>
<comment type="caution">
    <text evidence="3">The sequence shown here is derived from an EMBL/GenBank/DDBJ whole genome shotgun (WGS) entry which is preliminary data.</text>
</comment>
<gene>
    <name evidence="3" type="ORF">ISP18_01920</name>
</gene>
<dbReference type="EMBL" id="JADIKI010000021">
    <property type="protein sequence ID" value="MFK2853354.1"/>
    <property type="molecule type" value="Genomic_DNA"/>
</dbReference>
<keyword evidence="4" id="KW-1185">Reference proteome</keyword>